<feature type="compositionally biased region" description="Basic residues" evidence="1">
    <location>
        <begin position="904"/>
        <end position="913"/>
    </location>
</feature>
<dbReference type="EMBL" id="MZNU01000038">
    <property type="protein sequence ID" value="OWP06659.1"/>
    <property type="molecule type" value="Genomic_DNA"/>
</dbReference>
<evidence type="ECO:0000256" key="1">
    <source>
        <dbReference type="SAM" id="MobiDB-lite"/>
    </source>
</evidence>
<dbReference type="AlphaFoldDB" id="A0A218ZF08"/>
<dbReference type="InterPro" id="IPR058317">
    <property type="entry name" value="DUF8004"/>
</dbReference>
<feature type="compositionally biased region" description="Basic and acidic residues" evidence="1">
    <location>
        <begin position="44"/>
        <end position="58"/>
    </location>
</feature>
<evidence type="ECO:0000259" key="2">
    <source>
        <dbReference type="Pfam" id="PF26013"/>
    </source>
</evidence>
<dbReference type="InParanoid" id="A0A218ZF08"/>
<reference evidence="3 4" key="1">
    <citation type="submission" date="2017-04" db="EMBL/GenBank/DDBJ databases">
        <title>Draft genome sequence of Marssonina coronaria NL1: causal agent of apple blotch.</title>
        <authorList>
            <person name="Cheng Q."/>
        </authorList>
    </citation>
    <scope>NUCLEOTIDE SEQUENCE [LARGE SCALE GENOMIC DNA]</scope>
    <source>
        <strain evidence="3 4">NL1</strain>
    </source>
</reference>
<dbReference type="Pfam" id="PF26013">
    <property type="entry name" value="DUF8004"/>
    <property type="match status" value="1"/>
</dbReference>
<dbReference type="STRING" id="503106.A0A218ZF08"/>
<keyword evidence="4" id="KW-1185">Reference proteome</keyword>
<feature type="region of interest" description="Disordered" evidence="1">
    <location>
        <begin position="773"/>
        <end position="913"/>
    </location>
</feature>
<feature type="compositionally biased region" description="Polar residues" evidence="1">
    <location>
        <begin position="124"/>
        <end position="141"/>
    </location>
</feature>
<dbReference type="PANTHER" id="PTHR39601:SF2">
    <property type="entry name" value="CHORIOGENIN HMINOR"/>
    <property type="match status" value="1"/>
</dbReference>
<protein>
    <recommendedName>
        <fullName evidence="2">DUF8004 domain-containing protein</fullName>
    </recommendedName>
</protein>
<evidence type="ECO:0000313" key="3">
    <source>
        <dbReference type="EMBL" id="OWP06659.1"/>
    </source>
</evidence>
<sequence length="913" mass="100799">MATLQKPQSRLNRLSQFLPGILTGNDAKLSKDQPPVPQVPKPIPRKEVPSALSKERQKSPNRSAPAIPSHETQRPATAHKLQKTTGLDAGHQHESPSPHTMEVRRPRASSLLSPPQEVEKRRSVSTPLTSRPGSTNLSSSDIEGKLSKRKSWLPGAGKSRSRHTSHELDQTTSQAWVLAGGHKIDYDPNIILAGQKIPELWDESPEANMFVYLHPRSTGRGPQIKCHSLTVQCSQPLLDIIYDNSTTSFTEGGRSQPSSVVRRGSLNIEDTNRDVLAGAQSGSESGESIRSYADVPRDLHLYYPLELSSTGPQWSDSDMQKLIDARNLFAFFNAQPLVSTRTSPSIFTIFLGISAALQKFEFYNQDGTSFGEAADASFAFYFSEMRLADVRPSRAKTVEGLVIGEKMRYPPLYNEAFAHVVGRFDSITALNLPAFKELSPATQLQLQQSSRDLARTQDSVKMRLTDFEFPSMFSGLGSSTSSDESKFIRFKNWKANFMSMRRFVLTFYKDRYGQWPPKANSKKNAFHEGGLNRPVLKLLYADLCALYDLLVDKTAFTTRGVQASEDRDGGTPVAAALRKILAEYDRSSPPVQPPIPFDTPLVVTMAALDARFPEKSPKEQHKIANRRLANNELGLLVERSHNQTGVDSKNQFLEAFKKFEMKEGKGKSSTELQEQRFGHWIFLYGVIQSLPMLVTDAPGLQFTEGVEHFLCQIPANSKPWVEDGTRMNWYNVAGGSGLVQLPAHMVEYGVEAVYSRSHCWEVADQILSADLAEASSSADPRDEFTGSLMSPLQPPPMFGDDEPGPRGRDHNSSSGQLAPPDSRHSSRQDQRRSMALGLERLALDDDSESRPLSRGSPSLNYAHAPSRSGSPGPGRRPVSRAGVAAGDGGSTFDDILGAMPGQEKKKKAKKGFF</sequence>
<organism evidence="3 4">
    <name type="scientific">Diplocarpon coronariae</name>
    <dbReference type="NCBI Taxonomy" id="2795749"/>
    <lineage>
        <taxon>Eukaryota</taxon>
        <taxon>Fungi</taxon>
        <taxon>Dikarya</taxon>
        <taxon>Ascomycota</taxon>
        <taxon>Pezizomycotina</taxon>
        <taxon>Leotiomycetes</taxon>
        <taxon>Helotiales</taxon>
        <taxon>Drepanopezizaceae</taxon>
        <taxon>Diplocarpon</taxon>
    </lineage>
</organism>
<feature type="compositionally biased region" description="Basic and acidic residues" evidence="1">
    <location>
        <begin position="90"/>
        <end position="105"/>
    </location>
</feature>
<feature type="compositionally biased region" description="Low complexity" evidence="1">
    <location>
        <begin position="864"/>
        <end position="883"/>
    </location>
</feature>
<feature type="region of interest" description="Disordered" evidence="1">
    <location>
        <begin position="23"/>
        <end position="170"/>
    </location>
</feature>
<evidence type="ECO:0000313" key="4">
    <source>
        <dbReference type="Proteomes" id="UP000242519"/>
    </source>
</evidence>
<comment type="caution">
    <text evidence="3">The sequence shown here is derived from an EMBL/GenBank/DDBJ whole genome shotgun (WGS) entry which is preliminary data.</text>
</comment>
<proteinExistence type="predicted"/>
<gene>
    <name evidence="3" type="ORF">B2J93_5138</name>
</gene>
<dbReference type="PANTHER" id="PTHR39601">
    <property type="entry name" value="CHORIOGENIN HMINOR"/>
    <property type="match status" value="1"/>
</dbReference>
<feature type="compositionally biased region" description="Basic and acidic residues" evidence="1">
    <location>
        <begin position="821"/>
        <end position="832"/>
    </location>
</feature>
<feature type="domain" description="DUF8004" evidence="2">
    <location>
        <begin position="376"/>
        <end position="469"/>
    </location>
</feature>
<dbReference type="Proteomes" id="UP000242519">
    <property type="component" value="Unassembled WGS sequence"/>
</dbReference>
<accession>A0A218ZF08</accession>
<dbReference type="OrthoDB" id="5300331at2759"/>
<name>A0A218ZF08_9HELO</name>